<evidence type="ECO:0008006" key="9">
    <source>
        <dbReference type="Google" id="ProtNLM"/>
    </source>
</evidence>
<evidence type="ECO:0000256" key="2">
    <source>
        <dbReference type="ARBA" id="ARBA00022448"/>
    </source>
</evidence>
<dbReference type="Pfam" id="PF07690">
    <property type="entry name" value="MFS_1"/>
    <property type="match status" value="1"/>
</dbReference>
<dbReference type="Proteomes" id="UP000050790">
    <property type="component" value="Unassembled WGS sequence"/>
</dbReference>
<name>A0AA85ADY5_9TREM</name>
<feature type="transmembrane region" description="Helical" evidence="6">
    <location>
        <begin position="142"/>
        <end position="161"/>
    </location>
</feature>
<organism evidence="7 8">
    <name type="scientific">Schistosoma margrebowiei</name>
    <dbReference type="NCBI Taxonomy" id="48269"/>
    <lineage>
        <taxon>Eukaryota</taxon>
        <taxon>Metazoa</taxon>
        <taxon>Spiralia</taxon>
        <taxon>Lophotrochozoa</taxon>
        <taxon>Platyhelminthes</taxon>
        <taxon>Trematoda</taxon>
        <taxon>Digenea</taxon>
        <taxon>Strigeidida</taxon>
        <taxon>Schistosomatoidea</taxon>
        <taxon>Schistosomatidae</taxon>
        <taxon>Schistosoma</taxon>
    </lineage>
</organism>
<accession>A0AA85ADY5</accession>
<feature type="transmembrane region" description="Helical" evidence="6">
    <location>
        <begin position="263"/>
        <end position="284"/>
    </location>
</feature>
<evidence type="ECO:0000313" key="8">
    <source>
        <dbReference type="WBParaSite" id="SMRG1_7940.1"/>
    </source>
</evidence>
<evidence type="ECO:0000256" key="5">
    <source>
        <dbReference type="ARBA" id="ARBA00023136"/>
    </source>
</evidence>
<keyword evidence="5 6" id="KW-0472">Membrane</keyword>
<dbReference type="InterPro" id="IPR052983">
    <property type="entry name" value="MFS_Riboflavin_Transporter"/>
</dbReference>
<feature type="transmembrane region" description="Helical" evidence="6">
    <location>
        <begin position="358"/>
        <end position="378"/>
    </location>
</feature>
<keyword evidence="4 6" id="KW-1133">Transmembrane helix</keyword>
<evidence type="ECO:0000256" key="1">
    <source>
        <dbReference type="ARBA" id="ARBA00004141"/>
    </source>
</evidence>
<feature type="transmembrane region" description="Helical" evidence="6">
    <location>
        <begin position="12"/>
        <end position="33"/>
    </location>
</feature>
<dbReference type="InterPro" id="IPR036259">
    <property type="entry name" value="MFS_trans_sf"/>
</dbReference>
<feature type="transmembrane region" description="Helical" evidence="6">
    <location>
        <begin position="82"/>
        <end position="100"/>
    </location>
</feature>
<dbReference type="WBParaSite" id="SMRG1_7940.1">
    <property type="protein sequence ID" value="SMRG1_7940.1"/>
    <property type="gene ID" value="SMRG1_7940"/>
</dbReference>
<dbReference type="GO" id="GO:0022857">
    <property type="term" value="F:transmembrane transporter activity"/>
    <property type="evidence" value="ECO:0007669"/>
    <property type="project" value="InterPro"/>
</dbReference>
<feature type="transmembrane region" description="Helical" evidence="6">
    <location>
        <begin position="327"/>
        <end position="346"/>
    </location>
</feature>
<protein>
    <recommendedName>
        <fullName evidence="9">Major facilitator superfamily (MFS) profile domain-containing protein</fullName>
    </recommendedName>
</protein>
<proteinExistence type="predicted"/>
<dbReference type="SUPFAM" id="SSF103473">
    <property type="entry name" value="MFS general substrate transporter"/>
    <property type="match status" value="1"/>
</dbReference>
<feature type="transmembrane region" description="Helical" evidence="6">
    <location>
        <begin position="192"/>
        <end position="211"/>
    </location>
</feature>
<evidence type="ECO:0000256" key="6">
    <source>
        <dbReference type="SAM" id="Phobius"/>
    </source>
</evidence>
<dbReference type="InterPro" id="IPR011701">
    <property type="entry name" value="MFS"/>
</dbReference>
<evidence type="ECO:0000256" key="4">
    <source>
        <dbReference type="ARBA" id="ARBA00022989"/>
    </source>
</evidence>
<feature type="transmembrane region" description="Helical" evidence="6">
    <location>
        <begin position="53"/>
        <end position="75"/>
    </location>
</feature>
<dbReference type="AlphaFoldDB" id="A0AA85ADY5"/>
<feature type="transmembrane region" description="Helical" evidence="6">
    <location>
        <begin position="423"/>
        <end position="441"/>
    </location>
</feature>
<dbReference type="Gene3D" id="1.20.1250.20">
    <property type="entry name" value="MFS general substrate transporter like domains"/>
    <property type="match status" value="2"/>
</dbReference>
<feature type="transmembrane region" description="Helical" evidence="6">
    <location>
        <begin position="296"/>
        <end position="315"/>
    </location>
</feature>
<dbReference type="PANTHER" id="PTHR43385">
    <property type="entry name" value="RIBOFLAVIN TRANSPORTER RIBJ"/>
    <property type="match status" value="1"/>
</dbReference>
<keyword evidence="3 6" id="KW-0812">Transmembrane</keyword>
<reference evidence="8" key="1">
    <citation type="submission" date="2023-11" db="UniProtKB">
        <authorList>
            <consortium name="WormBaseParasite"/>
        </authorList>
    </citation>
    <scope>IDENTIFICATION</scope>
</reference>
<feature type="transmembrane region" description="Helical" evidence="6">
    <location>
        <begin position="390"/>
        <end position="417"/>
    </location>
</feature>
<dbReference type="PANTHER" id="PTHR43385:SF1">
    <property type="entry name" value="RIBOFLAVIN TRANSPORTER RIBJ"/>
    <property type="match status" value="1"/>
</dbReference>
<dbReference type="GO" id="GO:0016020">
    <property type="term" value="C:membrane"/>
    <property type="evidence" value="ECO:0007669"/>
    <property type="project" value="UniProtKB-SubCell"/>
</dbReference>
<evidence type="ECO:0000313" key="7">
    <source>
        <dbReference type="Proteomes" id="UP000050790"/>
    </source>
</evidence>
<comment type="subcellular location">
    <subcellularLocation>
        <location evidence="1">Membrane</location>
        <topology evidence="1">Multi-pass membrane protein</topology>
    </subcellularLocation>
</comment>
<keyword evidence="2" id="KW-0813">Transport</keyword>
<feature type="transmembrane region" description="Helical" evidence="6">
    <location>
        <begin position="106"/>
        <end position="135"/>
    </location>
</feature>
<sequence>MCSRISNYHSVLCVIGGIIIQCTYGYFYTIGNMAPYILDYFQYHNKSIYDNSIMWLTSVALGMEALAMPIGGALYRKLGIRAVVIISSLIHSGGITLSYYTLKLGFIPLLITYGVMQGFGFGFGYSATIAASIAWFQNNRGLIVGLIVGGFGAGPIIFTSIQTTYINPNNIKIDDKTKRFVDADLLNRVPSVFLLIGGVLLVIQITGLYLMRDKQKKAIVLLTNHDFKDPDKSHEFPPVIKSLGCEASSVNLRPLELLKQKEFYFLWIIIFCAGIPLTSLATLFKLFGKTHINDDRFLAIMGVVAAVFNSVGRAFWGAISDRISFKVPLCIIFLCWSLLLTSFPHLPLIFGPQIKVGFGIWLCGLYLLISGVLVYAPTATETLFGPINMAVNYGLVFNAFVFGGLFVSLLSILIPQFHEWDNLFYLCAAMCILALLIVPWIHDRKMPKYFSLFRFYRQSHS</sequence>
<evidence type="ECO:0000256" key="3">
    <source>
        <dbReference type="ARBA" id="ARBA00022692"/>
    </source>
</evidence>